<reference evidence="4" key="1">
    <citation type="submission" date="2023-06" db="EMBL/GenBank/DDBJ databases">
        <title>Genome-scale phylogeny and comparative genomics of the fungal order Sordariales.</title>
        <authorList>
            <consortium name="Lawrence Berkeley National Laboratory"/>
            <person name="Hensen N."/>
            <person name="Bonometti L."/>
            <person name="Westerberg I."/>
            <person name="Brannstrom I.O."/>
            <person name="Guillou S."/>
            <person name="Cros-Aarteil S."/>
            <person name="Calhoun S."/>
            <person name="Haridas S."/>
            <person name="Kuo A."/>
            <person name="Mondo S."/>
            <person name="Pangilinan J."/>
            <person name="Riley R."/>
            <person name="Labutti K."/>
            <person name="Andreopoulos B."/>
            <person name="Lipzen A."/>
            <person name="Chen C."/>
            <person name="Yanf M."/>
            <person name="Daum C."/>
            <person name="Ng V."/>
            <person name="Clum A."/>
            <person name="Steindorff A."/>
            <person name="Ohm R."/>
            <person name="Martin F."/>
            <person name="Silar P."/>
            <person name="Natvig D."/>
            <person name="Lalanne C."/>
            <person name="Gautier V."/>
            <person name="Ament-Velasquez S.L."/>
            <person name="Kruys A."/>
            <person name="Hutchinson M.I."/>
            <person name="Powell A.J."/>
            <person name="Barry K."/>
            <person name="Miller A.N."/>
            <person name="Grigoriev I.V."/>
            <person name="Debuchy R."/>
            <person name="Gladieux P."/>
            <person name="Thoren M.H."/>
            <person name="Johannesson H."/>
        </authorList>
    </citation>
    <scope>NUCLEOTIDE SEQUENCE</scope>
    <source>
        <strain evidence="4">PSN4</strain>
    </source>
</reference>
<keyword evidence="2" id="KW-0677">Repeat</keyword>
<dbReference type="PANTHER" id="PTHR48051">
    <property type="match status" value="1"/>
</dbReference>
<dbReference type="SMART" id="SM00364">
    <property type="entry name" value="LRR_BAC"/>
    <property type="match status" value="8"/>
</dbReference>
<feature type="compositionally biased region" description="Polar residues" evidence="3">
    <location>
        <begin position="203"/>
        <end position="213"/>
    </location>
</feature>
<evidence type="ECO:0000313" key="4">
    <source>
        <dbReference type="EMBL" id="KAK1754217.1"/>
    </source>
</evidence>
<protein>
    <recommendedName>
        <fullName evidence="6">Leucine-rich repeat-containing protein 40</fullName>
    </recommendedName>
</protein>
<feature type="compositionally biased region" description="Polar residues" evidence="3">
    <location>
        <begin position="175"/>
        <end position="191"/>
    </location>
</feature>
<name>A0AAJ0BA12_9PEZI</name>
<dbReference type="PANTHER" id="PTHR48051:SF27">
    <property type="entry name" value="LEUCINE-RICH REPEAT-CONTAINING PROTEIN 40"/>
    <property type="match status" value="1"/>
</dbReference>
<dbReference type="Proteomes" id="UP001239445">
    <property type="component" value="Unassembled WGS sequence"/>
</dbReference>
<dbReference type="Gene3D" id="3.80.10.10">
    <property type="entry name" value="Ribonuclease Inhibitor"/>
    <property type="match status" value="4"/>
</dbReference>
<feature type="compositionally biased region" description="Basic and acidic residues" evidence="3">
    <location>
        <begin position="882"/>
        <end position="896"/>
    </location>
</feature>
<feature type="compositionally biased region" description="Low complexity" evidence="3">
    <location>
        <begin position="229"/>
        <end position="268"/>
    </location>
</feature>
<proteinExistence type="predicted"/>
<gene>
    <name evidence="4" type="ORF">QBC47DRAFT_325344</name>
</gene>
<keyword evidence="5" id="KW-1185">Reference proteome</keyword>
<dbReference type="Pfam" id="PF13855">
    <property type="entry name" value="LRR_8"/>
    <property type="match status" value="2"/>
</dbReference>
<feature type="compositionally biased region" description="Polar residues" evidence="3">
    <location>
        <begin position="290"/>
        <end position="308"/>
    </location>
</feature>
<feature type="region of interest" description="Disordered" evidence="3">
    <location>
        <begin position="1"/>
        <end position="436"/>
    </location>
</feature>
<feature type="compositionally biased region" description="Low complexity" evidence="3">
    <location>
        <begin position="900"/>
        <end position="912"/>
    </location>
</feature>
<feature type="compositionally biased region" description="Polar residues" evidence="3">
    <location>
        <begin position="317"/>
        <end position="337"/>
    </location>
</feature>
<dbReference type="EMBL" id="MU839836">
    <property type="protein sequence ID" value="KAK1754217.1"/>
    <property type="molecule type" value="Genomic_DNA"/>
</dbReference>
<dbReference type="GO" id="GO:0005737">
    <property type="term" value="C:cytoplasm"/>
    <property type="evidence" value="ECO:0007669"/>
    <property type="project" value="TreeGrafter"/>
</dbReference>
<dbReference type="PROSITE" id="PS51450">
    <property type="entry name" value="LRR"/>
    <property type="match status" value="3"/>
</dbReference>
<feature type="region of interest" description="Disordered" evidence="3">
    <location>
        <begin position="853"/>
        <end position="937"/>
    </location>
</feature>
<dbReference type="SMART" id="SM00369">
    <property type="entry name" value="LRR_TYP"/>
    <property type="match status" value="11"/>
</dbReference>
<dbReference type="InterPro" id="IPR003591">
    <property type="entry name" value="Leu-rich_rpt_typical-subtyp"/>
</dbReference>
<feature type="compositionally biased region" description="Polar residues" evidence="3">
    <location>
        <begin position="19"/>
        <end position="41"/>
    </location>
</feature>
<evidence type="ECO:0000313" key="5">
    <source>
        <dbReference type="Proteomes" id="UP001239445"/>
    </source>
</evidence>
<feature type="compositionally biased region" description="Polar residues" evidence="3">
    <location>
        <begin position="94"/>
        <end position="116"/>
    </location>
</feature>
<comment type="caution">
    <text evidence="4">The sequence shown here is derived from an EMBL/GenBank/DDBJ whole genome shotgun (WGS) entry which is preliminary data.</text>
</comment>
<feature type="compositionally biased region" description="Polar residues" evidence="3">
    <location>
        <begin position="133"/>
        <end position="151"/>
    </location>
</feature>
<organism evidence="4 5">
    <name type="scientific">Echria macrotheca</name>
    <dbReference type="NCBI Taxonomy" id="438768"/>
    <lineage>
        <taxon>Eukaryota</taxon>
        <taxon>Fungi</taxon>
        <taxon>Dikarya</taxon>
        <taxon>Ascomycota</taxon>
        <taxon>Pezizomycotina</taxon>
        <taxon>Sordariomycetes</taxon>
        <taxon>Sordariomycetidae</taxon>
        <taxon>Sordariales</taxon>
        <taxon>Schizotheciaceae</taxon>
        <taxon>Echria</taxon>
    </lineage>
</organism>
<evidence type="ECO:0000256" key="1">
    <source>
        <dbReference type="ARBA" id="ARBA00022614"/>
    </source>
</evidence>
<feature type="compositionally biased region" description="Low complexity" evidence="3">
    <location>
        <begin position="64"/>
        <end position="93"/>
    </location>
</feature>
<dbReference type="SUPFAM" id="SSF52058">
    <property type="entry name" value="L domain-like"/>
    <property type="match status" value="2"/>
</dbReference>
<dbReference type="Pfam" id="PF13516">
    <property type="entry name" value="LRR_6"/>
    <property type="match status" value="1"/>
</dbReference>
<dbReference type="AlphaFoldDB" id="A0AAJ0BA12"/>
<evidence type="ECO:0000256" key="2">
    <source>
        <dbReference type="ARBA" id="ARBA00022737"/>
    </source>
</evidence>
<dbReference type="InterPro" id="IPR032675">
    <property type="entry name" value="LRR_dom_sf"/>
</dbReference>
<evidence type="ECO:0000256" key="3">
    <source>
        <dbReference type="SAM" id="MobiDB-lite"/>
    </source>
</evidence>
<accession>A0AAJ0BA12</accession>
<evidence type="ECO:0008006" key="6">
    <source>
        <dbReference type="Google" id="ProtNLM"/>
    </source>
</evidence>
<sequence>MDDQRQNKLTGIPRLSKLPVTSSKLPVPRSNSVRTSPSRESLTGGPGSLRNPKLRATPSRDQLTSATTATTTSRTQTATAASRAASSPQRRAPLTQTPTSARTSRFSPSVTQQQRPGRTETQDSVSGVGFGSRPSSVTRNVPRRQPSQQWISAGALADEAIGSPIGDVQGFGTPVRSTSDTAPDTARSSSFKPRLSLAERTIETLSQLPSSPSVRGKTGAASFYDTGPRQKSPTRPSSRSSRPNSSHRSDGSSQGPSRPGSRPGSSSGVAEGISNVRSSISAYKNPLSPIDSTPSKTRHSLQSFQPLSKTGPRKSIRSSMQAFQQAPASNIPQSRTSSPDKDGAETPVSRFGAKTMAARPTKRPSINGLFRKPSMPTMNKSASEAPRKVSSASRGSSNTSGDGPSGTSVVSASTAITTDSTEPALGQTPRKSSAALREQIAKAKAAKKAVSRQVSNTVFESEESPLIPTDNTFDFGLSNDPFNLRRDDQSQAKVLQARLESARTSGRLNIAAMGLREIPSDVMNMYNLESVGKPGGAWAESVDLTRFVAADNELEMIADSVFPDVDPQDFADDEDSQGNIFAGLETLDLHGNMLIALPMGLRRLPLLTSLNLSHNRLANNCLEVISQISPLRDLKLGGNLLYGPLDPCFSALENLEILDLHGNNISSLPTNFGNLSRLRILNISENSFETLPFDIFATLPLTELIARKNQLRGTLIPDSVTALPALQNLDVSSNQLSRVCEDGQSVSMPALHQIHLSVNRLQSLPDISTWTSLLTLSADENNINAIPDGFTGLPQLRSVDLSSNDIRIVPAEIGRMENLAMLRLSGNPLREKKFSSINTDEMKAILFQRLEPPPEHLQHTDPPAPSDGAADLAQKQAAPDTITDHHEDMDDSRSDLDDFATPPTSAPVSPARSRSHTLSNQVWPVKPGGILDRSNTQSSTLHPVVCSKVAASHKIYEVQLHHNLLTALPDSLTFFAETLTALSLAHNQLVGESYMGGPSGNEGLDLPALKELNLASNHITGLGPLIAHLRAPKLQKLDVSCNRIAALPSGTQLRDAFPSLDVLLMANNHLVELDPESIKGLRVVDAGNNDIAHLNPRLGLLGGAGGLERLEVSGNRFRVPRWNVLERGTEATLRWLRGRVPVAEMAAWKGEDGDDDADLD</sequence>
<dbReference type="InterPro" id="IPR001611">
    <property type="entry name" value="Leu-rich_rpt"/>
</dbReference>
<dbReference type="InterPro" id="IPR050216">
    <property type="entry name" value="LRR_domain-containing"/>
</dbReference>
<keyword evidence="1" id="KW-0433">Leucine-rich repeat</keyword>
<feature type="compositionally biased region" description="Low complexity" evidence="3">
    <location>
        <begin position="390"/>
        <end position="421"/>
    </location>
</feature>